<evidence type="ECO:0000256" key="7">
    <source>
        <dbReference type="RuleBase" id="RU363058"/>
    </source>
</evidence>
<feature type="transmembrane region" description="Helical" evidence="7">
    <location>
        <begin position="326"/>
        <end position="350"/>
    </location>
</feature>
<evidence type="ECO:0000313" key="8">
    <source>
        <dbReference type="EMBL" id="KAI5073242.1"/>
    </source>
</evidence>
<evidence type="ECO:0000256" key="6">
    <source>
        <dbReference type="ARBA" id="ARBA00023136"/>
    </source>
</evidence>
<evidence type="ECO:0000313" key="9">
    <source>
        <dbReference type="Proteomes" id="UP000886520"/>
    </source>
</evidence>
<comment type="caution">
    <text evidence="8">The sequence shown here is derived from an EMBL/GenBank/DDBJ whole genome shotgun (WGS) entry which is preliminary data.</text>
</comment>
<keyword evidence="5 7" id="KW-1133">Transmembrane helix</keyword>
<keyword evidence="4 7" id="KW-0812">Transmembrane</keyword>
<dbReference type="PANTHER" id="PTHR11101:SF80">
    <property type="entry name" value="PHOSPHATE TRANSPORTER"/>
    <property type="match status" value="1"/>
</dbReference>
<reference evidence="8" key="1">
    <citation type="submission" date="2021-01" db="EMBL/GenBank/DDBJ databases">
        <title>Adiantum capillus-veneris genome.</title>
        <authorList>
            <person name="Fang Y."/>
            <person name="Liao Q."/>
        </authorList>
    </citation>
    <scope>NUCLEOTIDE SEQUENCE</scope>
    <source>
        <strain evidence="8">H3</strain>
        <tissue evidence="8">Leaf</tissue>
    </source>
</reference>
<feature type="transmembrane region" description="Helical" evidence="7">
    <location>
        <begin position="12"/>
        <end position="34"/>
    </location>
</feature>
<evidence type="ECO:0000256" key="5">
    <source>
        <dbReference type="ARBA" id="ARBA00022989"/>
    </source>
</evidence>
<accession>A0A9D4UTL0</accession>
<gene>
    <name evidence="8" type="ORF">GOP47_0011255</name>
</gene>
<dbReference type="Proteomes" id="UP000886520">
    <property type="component" value="Chromosome 11"/>
</dbReference>
<dbReference type="GO" id="GO:0016020">
    <property type="term" value="C:membrane"/>
    <property type="evidence" value="ECO:0007669"/>
    <property type="project" value="UniProtKB-SubCell"/>
</dbReference>
<dbReference type="AlphaFoldDB" id="A0A9D4UTL0"/>
<keyword evidence="3 7" id="KW-0592">Phosphate transport</keyword>
<comment type="subcellular location">
    <subcellularLocation>
        <location evidence="1 7">Membrane</location>
        <topology evidence="1 7">Multi-pass membrane protein</topology>
    </subcellularLocation>
</comment>
<dbReference type="OrthoDB" id="260807at2759"/>
<feature type="transmembrane region" description="Helical" evidence="7">
    <location>
        <begin position="293"/>
        <end position="314"/>
    </location>
</feature>
<feature type="transmembrane region" description="Helical" evidence="7">
    <location>
        <begin position="196"/>
        <end position="215"/>
    </location>
</feature>
<evidence type="ECO:0000256" key="2">
    <source>
        <dbReference type="ARBA" id="ARBA00022448"/>
    </source>
</evidence>
<dbReference type="GO" id="GO:0005315">
    <property type="term" value="F:phosphate transmembrane transporter activity"/>
    <property type="evidence" value="ECO:0007669"/>
    <property type="project" value="InterPro"/>
</dbReference>
<keyword evidence="9" id="KW-1185">Reference proteome</keyword>
<comment type="similarity">
    <text evidence="7">Belongs to the inorganic phosphate transporter (PiT) (TC 2.A.20) family.</text>
</comment>
<comment type="function">
    <text evidence="7">Sodium-phosphate symporter.</text>
</comment>
<protein>
    <recommendedName>
        <fullName evidence="7">Phosphate transporter</fullName>
    </recommendedName>
</protein>
<dbReference type="Pfam" id="PF01384">
    <property type="entry name" value="PHO4"/>
    <property type="match status" value="1"/>
</dbReference>
<feature type="transmembrane region" description="Helical" evidence="7">
    <location>
        <begin position="266"/>
        <end position="287"/>
    </location>
</feature>
<evidence type="ECO:0000256" key="4">
    <source>
        <dbReference type="ARBA" id="ARBA00022692"/>
    </source>
</evidence>
<organism evidence="8 9">
    <name type="scientific">Adiantum capillus-veneris</name>
    <name type="common">Maidenhair fern</name>
    <dbReference type="NCBI Taxonomy" id="13818"/>
    <lineage>
        <taxon>Eukaryota</taxon>
        <taxon>Viridiplantae</taxon>
        <taxon>Streptophyta</taxon>
        <taxon>Embryophyta</taxon>
        <taxon>Tracheophyta</taxon>
        <taxon>Polypodiopsida</taxon>
        <taxon>Polypodiidae</taxon>
        <taxon>Polypodiales</taxon>
        <taxon>Pteridineae</taxon>
        <taxon>Pteridaceae</taxon>
        <taxon>Vittarioideae</taxon>
        <taxon>Adiantum</taxon>
    </lineage>
</organism>
<name>A0A9D4UTL0_ADICA</name>
<feature type="transmembrane region" description="Helical" evidence="7">
    <location>
        <begin position="125"/>
        <end position="145"/>
    </location>
</feature>
<dbReference type="InterPro" id="IPR001204">
    <property type="entry name" value="Phos_transporter"/>
</dbReference>
<proteinExistence type="inferred from homology"/>
<keyword evidence="2 7" id="KW-0813">Transport</keyword>
<evidence type="ECO:0000256" key="3">
    <source>
        <dbReference type="ARBA" id="ARBA00022592"/>
    </source>
</evidence>
<feature type="transmembrane region" description="Helical" evidence="7">
    <location>
        <begin position="235"/>
        <end position="254"/>
    </location>
</feature>
<keyword evidence="6 7" id="KW-0472">Membrane</keyword>
<evidence type="ECO:0000256" key="1">
    <source>
        <dbReference type="ARBA" id="ARBA00004141"/>
    </source>
</evidence>
<dbReference type="PANTHER" id="PTHR11101">
    <property type="entry name" value="PHOSPHATE TRANSPORTER"/>
    <property type="match status" value="1"/>
</dbReference>
<dbReference type="EMBL" id="JABFUD020000011">
    <property type="protein sequence ID" value="KAI5073242.1"/>
    <property type="molecule type" value="Genomic_DNA"/>
</dbReference>
<sequence>MLELFNGLRFKLSFIGVIANLLLELGKGLIFHLFRKENILAACLLLLFAHSKGRDSWTIRAMASSYAEANEENLEGNPEEKDVKYYMDKMSLVPGVDKVNDGHAVEGKPGSTGGMAEAFNISARTAFGITAVVALAGLLLPLTMHSVTATLTLKTKVLSYATLLCGFYMAWNIGANDVANAMGTSVGSGALTLRQAVLIAAGLEFSGAFLVGAHVSHTMQKGILTPETFAGKSTLLFSGMLSSLAAAGTWLQVASSYGWPVSTTHCIVGALVGFGLVYGGIGAVYWGSLARVVSSWFISPLMGAAMSFTVYKFIRMFVYSAPNPGQAAATVAPIAVFVGLVAFSLTAFQISGSPLFVTLKDSLYGVTG</sequence>
<dbReference type="GO" id="GO:0035435">
    <property type="term" value="P:phosphate ion transmembrane transport"/>
    <property type="evidence" value="ECO:0007669"/>
    <property type="project" value="TreeGrafter"/>
</dbReference>
<feature type="transmembrane region" description="Helical" evidence="7">
    <location>
        <begin position="157"/>
        <end position="175"/>
    </location>
</feature>